<dbReference type="RefSeq" id="WP_120973754.1">
    <property type="nucleotide sequence ID" value="NZ_RBZM01000001.1"/>
</dbReference>
<dbReference type="PANTHER" id="PTHR30511:SF0">
    <property type="entry name" value="ALANINE RACEMASE, CATABOLIC-RELATED"/>
    <property type="match status" value="1"/>
</dbReference>
<dbReference type="Pfam" id="PF00842">
    <property type="entry name" value="Ala_racemase_C"/>
    <property type="match status" value="1"/>
</dbReference>
<evidence type="ECO:0000259" key="7">
    <source>
        <dbReference type="SMART" id="SM01005"/>
    </source>
</evidence>
<dbReference type="GO" id="GO:0030170">
    <property type="term" value="F:pyridoxal phosphate binding"/>
    <property type="evidence" value="ECO:0007669"/>
    <property type="project" value="UniProtKB-UniRule"/>
</dbReference>
<dbReference type="SMART" id="SM01005">
    <property type="entry name" value="Ala_racemase_C"/>
    <property type="match status" value="1"/>
</dbReference>
<dbReference type="EMBL" id="RBZM01000001">
    <property type="protein sequence ID" value="RKP58034.1"/>
    <property type="molecule type" value="Genomic_DNA"/>
</dbReference>
<dbReference type="Pfam" id="PF01168">
    <property type="entry name" value="Ala_racemase_N"/>
    <property type="match status" value="1"/>
</dbReference>
<dbReference type="SUPFAM" id="SSF50621">
    <property type="entry name" value="Alanine racemase C-terminal domain-like"/>
    <property type="match status" value="1"/>
</dbReference>
<protein>
    <recommendedName>
        <fullName evidence="4">Alanine racemase</fullName>
        <ecNumber evidence="4">5.1.1.1</ecNumber>
    </recommendedName>
</protein>
<dbReference type="SUPFAM" id="SSF51419">
    <property type="entry name" value="PLP-binding barrel"/>
    <property type="match status" value="1"/>
</dbReference>
<evidence type="ECO:0000256" key="5">
    <source>
        <dbReference type="PIRSR" id="PIRSR600821-50"/>
    </source>
</evidence>
<dbReference type="FunFam" id="3.20.20.10:FF:000002">
    <property type="entry name" value="Alanine racemase"/>
    <property type="match status" value="1"/>
</dbReference>
<dbReference type="InterPro" id="IPR020622">
    <property type="entry name" value="Ala_racemase_pyridoxalP-BS"/>
</dbReference>
<name>A0A494Y6V0_9BACL</name>
<dbReference type="Proteomes" id="UP000282076">
    <property type="component" value="Unassembled WGS sequence"/>
</dbReference>
<evidence type="ECO:0000256" key="3">
    <source>
        <dbReference type="ARBA" id="ARBA00023235"/>
    </source>
</evidence>
<sequence>MSATSAYRDTWAEVDLSIIRDNVKSIKSRLPASTDFIAVVKADGYGHGGAQIAASAIHAGADGLAVAYLSEALQLRRQGVTASILIMTPIRVQDVSLAIKHRLELTVASAEWLCEAMAYVPKSSKSKLRVHVKFDTGLGRIGIRDKSEWDALVPCLQRKSIIVEGVYTHFATAGRSDVRFLREQAAKFEDIKAWIKEAGISVRRYHCANSVAALRFPELAMDGVRIGAALYGLVGDDYAKAYELKPALSLHSRLIHVKRIVKGQSVGYDVAYRAEEDEWIGTVPIGYADGWSQVLQGSEMLVGGSRAPIVGKIGMDQVMVRLSRQYPVGTLVTLIGSQGAEEVTCSELAAYLKSVPQELSVSLASRIGMLYKDRDLYEKIEHSMARV</sequence>
<evidence type="ECO:0000256" key="4">
    <source>
        <dbReference type="HAMAP-Rule" id="MF_01201"/>
    </source>
</evidence>
<dbReference type="InterPro" id="IPR029066">
    <property type="entry name" value="PLP-binding_barrel"/>
</dbReference>
<accession>A0A494Y6V0</accession>
<feature type="active site" description="Proton acceptor; specific for L-alanine" evidence="4">
    <location>
        <position position="268"/>
    </location>
</feature>
<dbReference type="GO" id="GO:0009252">
    <property type="term" value="P:peptidoglycan biosynthetic process"/>
    <property type="evidence" value="ECO:0007669"/>
    <property type="project" value="TreeGrafter"/>
</dbReference>
<dbReference type="AlphaFoldDB" id="A0A494Y6V0"/>
<dbReference type="Gene3D" id="2.40.37.10">
    <property type="entry name" value="Lyase, Ornithine Decarboxylase, Chain A, domain 1"/>
    <property type="match status" value="1"/>
</dbReference>
<dbReference type="PROSITE" id="PS00395">
    <property type="entry name" value="ALANINE_RACEMASE"/>
    <property type="match status" value="1"/>
</dbReference>
<keyword evidence="9" id="KW-1185">Reference proteome</keyword>
<dbReference type="HAMAP" id="MF_01201">
    <property type="entry name" value="Ala_racemase"/>
    <property type="match status" value="1"/>
</dbReference>
<dbReference type="PRINTS" id="PR00992">
    <property type="entry name" value="ALARACEMASE"/>
</dbReference>
<feature type="active site" description="Proton acceptor; specific for D-alanine" evidence="4">
    <location>
        <position position="41"/>
    </location>
</feature>
<feature type="binding site" evidence="4 6">
    <location>
        <position position="140"/>
    </location>
    <ligand>
        <name>substrate</name>
    </ligand>
</feature>
<proteinExistence type="inferred from homology"/>
<dbReference type="GO" id="GO:0030632">
    <property type="term" value="P:D-alanine biosynthetic process"/>
    <property type="evidence" value="ECO:0007669"/>
    <property type="project" value="UniProtKB-UniRule"/>
</dbReference>
<dbReference type="OrthoDB" id="9813814at2"/>
<evidence type="ECO:0000313" key="8">
    <source>
        <dbReference type="EMBL" id="RKP58034.1"/>
    </source>
</evidence>
<evidence type="ECO:0000313" key="9">
    <source>
        <dbReference type="Proteomes" id="UP000282076"/>
    </source>
</evidence>
<gene>
    <name evidence="8" type="primary">alr</name>
    <name evidence="8" type="ORF">D7Z26_00545</name>
</gene>
<feature type="binding site" evidence="4 6">
    <location>
        <position position="315"/>
    </location>
    <ligand>
        <name>substrate</name>
    </ligand>
</feature>
<comment type="pathway">
    <text evidence="4">Amino-acid biosynthesis; D-alanine biosynthesis; D-alanine from L-alanine: step 1/1.</text>
</comment>
<evidence type="ECO:0000256" key="1">
    <source>
        <dbReference type="ARBA" id="ARBA00001933"/>
    </source>
</evidence>
<dbReference type="EC" id="5.1.1.1" evidence="4"/>
<keyword evidence="3 4" id="KW-0413">Isomerase</keyword>
<comment type="function">
    <text evidence="4">Catalyzes the interconversion of L-alanine and D-alanine. May also act on other amino acids.</text>
</comment>
<dbReference type="GO" id="GO:0008784">
    <property type="term" value="F:alanine racemase activity"/>
    <property type="evidence" value="ECO:0007669"/>
    <property type="project" value="UniProtKB-UniRule"/>
</dbReference>
<dbReference type="InterPro" id="IPR001608">
    <property type="entry name" value="Ala_racemase_N"/>
</dbReference>
<dbReference type="CDD" id="cd00430">
    <property type="entry name" value="PLPDE_III_AR"/>
    <property type="match status" value="1"/>
</dbReference>
<dbReference type="InterPro" id="IPR011079">
    <property type="entry name" value="Ala_racemase_C"/>
</dbReference>
<feature type="domain" description="Alanine racemase C-terminal" evidence="7">
    <location>
        <begin position="247"/>
        <end position="372"/>
    </location>
</feature>
<dbReference type="UniPathway" id="UPA00042">
    <property type="reaction ID" value="UER00497"/>
</dbReference>
<dbReference type="Gene3D" id="3.20.20.10">
    <property type="entry name" value="Alanine racemase"/>
    <property type="match status" value="1"/>
</dbReference>
<reference evidence="8 9" key="1">
    <citation type="submission" date="2018-10" db="EMBL/GenBank/DDBJ databases">
        <title>Cohnella sp. M2MS4P-1, whole genome shotgun sequence.</title>
        <authorList>
            <person name="Tuo L."/>
        </authorList>
    </citation>
    <scope>NUCLEOTIDE SEQUENCE [LARGE SCALE GENOMIC DNA]</scope>
    <source>
        <strain evidence="8 9">M2MS4P-1</strain>
    </source>
</reference>
<evidence type="ECO:0000256" key="6">
    <source>
        <dbReference type="PIRSR" id="PIRSR600821-52"/>
    </source>
</evidence>
<comment type="catalytic activity">
    <reaction evidence="4">
        <text>L-alanine = D-alanine</text>
        <dbReference type="Rhea" id="RHEA:20249"/>
        <dbReference type="ChEBI" id="CHEBI:57416"/>
        <dbReference type="ChEBI" id="CHEBI:57972"/>
        <dbReference type="EC" id="5.1.1.1"/>
    </reaction>
</comment>
<organism evidence="8 9">
    <name type="scientific">Cohnella endophytica</name>
    <dbReference type="NCBI Taxonomy" id="2419778"/>
    <lineage>
        <taxon>Bacteria</taxon>
        <taxon>Bacillati</taxon>
        <taxon>Bacillota</taxon>
        <taxon>Bacilli</taxon>
        <taxon>Bacillales</taxon>
        <taxon>Paenibacillaceae</taxon>
        <taxon>Cohnella</taxon>
    </lineage>
</organism>
<dbReference type="InterPro" id="IPR009006">
    <property type="entry name" value="Ala_racemase/Decarboxylase_C"/>
</dbReference>
<comment type="similarity">
    <text evidence="4">Belongs to the alanine racemase family.</text>
</comment>
<feature type="modified residue" description="N6-(pyridoxal phosphate)lysine" evidence="4 5">
    <location>
        <position position="41"/>
    </location>
</feature>
<dbReference type="NCBIfam" id="TIGR00492">
    <property type="entry name" value="alr"/>
    <property type="match status" value="1"/>
</dbReference>
<keyword evidence="2 4" id="KW-0663">Pyridoxal phosphate</keyword>
<dbReference type="PANTHER" id="PTHR30511">
    <property type="entry name" value="ALANINE RACEMASE"/>
    <property type="match status" value="1"/>
</dbReference>
<dbReference type="InterPro" id="IPR000821">
    <property type="entry name" value="Ala_racemase"/>
</dbReference>
<comment type="caution">
    <text evidence="8">The sequence shown here is derived from an EMBL/GenBank/DDBJ whole genome shotgun (WGS) entry which is preliminary data.</text>
</comment>
<dbReference type="GO" id="GO:0005829">
    <property type="term" value="C:cytosol"/>
    <property type="evidence" value="ECO:0007669"/>
    <property type="project" value="TreeGrafter"/>
</dbReference>
<evidence type="ECO:0000256" key="2">
    <source>
        <dbReference type="ARBA" id="ARBA00022898"/>
    </source>
</evidence>
<comment type="cofactor">
    <cofactor evidence="1 4 5">
        <name>pyridoxal 5'-phosphate</name>
        <dbReference type="ChEBI" id="CHEBI:597326"/>
    </cofactor>
</comment>